<dbReference type="InterPro" id="IPR000618">
    <property type="entry name" value="Insect_cuticle"/>
</dbReference>
<feature type="compositionally biased region" description="Low complexity" evidence="2">
    <location>
        <begin position="129"/>
        <end position="156"/>
    </location>
</feature>
<evidence type="ECO:0000256" key="1">
    <source>
        <dbReference type="PROSITE-ProRule" id="PRU00497"/>
    </source>
</evidence>
<dbReference type="GeneID" id="108044990"/>
<dbReference type="CTD" id="32309"/>
<evidence type="ECO:0000256" key="3">
    <source>
        <dbReference type="SAM" id="SignalP"/>
    </source>
</evidence>
<sequence>MATSGPILLAIFLLGATLTSAQQILENEREGEAVRSVRLLDRFDNRYPDGSYEYRFELDDGTARYERGYFAKINEVKTLMVVGYYAYRMTDGRYITVFYNADQFGYRQNQSITPQVYPNLPRSIEVPMSSSDPDPVSSSTSSFSSSFNSKSQSQSRSEAHGNPSPSITTTTPRGAGTNRRGRY</sequence>
<dbReference type="EnsemblMetazoa" id="XM_017124172.2">
    <property type="protein sequence ID" value="XP_016979661.1"/>
    <property type="gene ID" value="LOC108044990"/>
</dbReference>
<dbReference type="PANTHER" id="PTHR10380:SF224">
    <property type="entry name" value="CUTICULAR PROTEIN 12A"/>
    <property type="match status" value="1"/>
</dbReference>
<evidence type="ECO:0000313" key="4">
    <source>
        <dbReference type="EnsemblMetazoa" id="XP_016979661.1"/>
    </source>
</evidence>
<dbReference type="GO" id="GO:0062129">
    <property type="term" value="C:chitin-based extracellular matrix"/>
    <property type="evidence" value="ECO:0007669"/>
    <property type="project" value="TreeGrafter"/>
</dbReference>
<gene>
    <name evidence="6" type="primary">LOC108044990</name>
    <name evidence="4" type="synonym">108044990</name>
</gene>
<organism evidence="6">
    <name type="scientific">Drosophila rhopaloa</name>
    <name type="common">Fruit fly</name>
    <dbReference type="NCBI Taxonomy" id="1041015"/>
    <lineage>
        <taxon>Eukaryota</taxon>
        <taxon>Metazoa</taxon>
        <taxon>Ecdysozoa</taxon>
        <taxon>Arthropoda</taxon>
        <taxon>Hexapoda</taxon>
        <taxon>Insecta</taxon>
        <taxon>Pterygota</taxon>
        <taxon>Neoptera</taxon>
        <taxon>Endopterygota</taxon>
        <taxon>Diptera</taxon>
        <taxon>Brachycera</taxon>
        <taxon>Muscomorpha</taxon>
        <taxon>Ephydroidea</taxon>
        <taxon>Drosophilidae</taxon>
        <taxon>Drosophila</taxon>
        <taxon>Sophophora</taxon>
    </lineage>
</organism>
<feature type="chain" id="PRO_5028191467" evidence="3">
    <location>
        <begin position="22"/>
        <end position="183"/>
    </location>
</feature>
<evidence type="ECO:0000313" key="6">
    <source>
        <dbReference type="RefSeq" id="XP_016979661.1"/>
    </source>
</evidence>
<reference evidence="6" key="2">
    <citation type="submission" date="2025-04" db="UniProtKB">
        <authorList>
            <consortium name="RefSeq"/>
        </authorList>
    </citation>
    <scope>IDENTIFICATION</scope>
</reference>
<accession>A0A6P4F2U0</accession>
<feature type="compositionally biased region" description="Polar residues" evidence="2">
    <location>
        <begin position="163"/>
        <end position="172"/>
    </location>
</feature>
<keyword evidence="1" id="KW-0193">Cuticle</keyword>
<dbReference type="PROSITE" id="PS51155">
    <property type="entry name" value="CHIT_BIND_RR_2"/>
    <property type="match status" value="1"/>
</dbReference>
<evidence type="ECO:0000313" key="5">
    <source>
        <dbReference type="Proteomes" id="UP001652680"/>
    </source>
</evidence>
<protein>
    <submittedName>
        <fullName evidence="6">Larval cuticle protein 16/17</fullName>
    </submittedName>
</protein>
<dbReference type="OrthoDB" id="6515429at2759"/>
<feature type="signal peptide" evidence="3">
    <location>
        <begin position="1"/>
        <end position="21"/>
    </location>
</feature>
<dbReference type="PANTHER" id="PTHR10380">
    <property type="entry name" value="CUTICLE PROTEIN"/>
    <property type="match status" value="1"/>
</dbReference>
<name>A0A6P4F2U0_DRORH</name>
<dbReference type="AlphaFoldDB" id="A0A6P4F2U0"/>
<dbReference type="Proteomes" id="UP001652680">
    <property type="component" value="Unassembled WGS sequence"/>
</dbReference>
<reference evidence="5" key="1">
    <citation type="journal article" date="2021" name="Elife">
        <title>Highly contiguous assemblies of 101 drosophilid genomes.</title>
        <authorList>
            <person name="Kim B.Y."/>
            <person name="Wang J.R."/>
            <person name="Miller D.E."/>
            <person name="Barmina O."/>
            <person name="Delaney E."/>
            <person name="Thompson A."/>
            <person name="Comeault A.A."/>
            <person name="Peede D."/>
            <person name="D'Agostino E.R."/>
            <person name="Pelaez J."/>
            <person name="Aguilar J.M."/>
            <person name="Haji D."/>
            <person name="Matsunaga T."/>
            <person name="Armstrong E.E."/>
            <person name="Zych M."/>
            <person name="Ogawa Y."/>
            <person name="Stamenkovic-Radak M."/>
            <person name="Jelic M."/>
            <person name="Veselinovic M.S."/>
            <person name="Tanaskovic M."/>
            <person name="Eric P."/>
            <person name="Gao J.J."/>
            <person name="Katoh T.K."/>
            <person name="Toda M.J."/>
            <person name="Watabe H."/>
            <person name="Watada M."/>
            <person name="Davis J.S."/>
            <person name="Moyle L.C."/>
            <person name="Manoli G."/>
            <person name="Bertolini E."/>
            <person name="Kostal V."/>
            <person name="Hawley R.S."/>
            <person name="Takahashi A."/>
            <person name="Jones C.D."/>
            <person name="Price D.K."/>
            <person name="Whiteman N."/>
            <person name="Kopp A."/>
            <person name="Matute D.R."/>
            <person name="Petrov D.A."/>
        </authorList>
    </citation>
    <scope>NUCLEOTIDE SEQUENCE [LARGE SCALE GENOMIC DNA]</scope>
</reference>
<reference evidence="4" key="3">
    <citation type="submission" date="2025-05" db="UniProtKB">
        <authorList>
            <consortium name="EnsemblMetazoa"/>
        </authorList>
    </citation>
    <scope>IDENTIFICATION</scope>
</reference>
<keyword evidence="5" id="KW-1185">Reference proteome</keyword>
<keyword evidence="3" id="KW-0732">Signal</keyword>
<dbReference type="RefSeq" id="XP_016979661.1">
    <property type="nucleotide sequence ID" value="XM_017124172.1"/>
</dbReference>
<dbReference type="Pfam" id="PF00379">
    <property type="entry name" value="Chitin_bind_4"/>
    <property type="match status" value="1"/>
</dbReference>
<dbReference type="GO" id="GO:0008010">
    <property type="term" value="F:structural constituent of chitin-based larval cuticle"/>
    <property type="evidence" value="ECO:0007669"/>
    <property type="project" value="TreeGrafter"/>
</dbReference>
<feature type="region of interest" description="Disordered" evidence="2">
    <location>
        <begin position="123"/>
        <end position="183"/>
    </location>
</feature>
<proteinExistence type="predicted"/>
<dbReference type="InterPro" id="IPR050468">
    <property type="entry name" value="Cuticle_Struct_Prot"/>
</dbReference>
<evidence type="ECO:0000256" key="2">
    <source>
        <dbReference type="SAM" id="MobiDB-lite"/>
    </source>
</evidence>